<evidence type="ECO:0000313" key="2">
    <source>
        <dbReference type="Proteomes" id="UP001465976"/>
    </source>
</evidence>
<organism evidence="1 2">
    <name type="scientific">Marasmius crinis-equi</name>
    <dbReference type="NCBI Taxonomy" id="585013"/>
    <lineage>
        <taxon>Eukaryota</taxon>
        <taxon>Fungi</taxon>
        <taxon>Dikarya</taxon>
        <taxon>Basidiomycota</taxon>
        <taxon>Agaricomycotina</taxon>
        <taxon>Agaricomycetes</taxon>
        <taxon>Agaricomycetidae</taxon>
        <taxon>Agaricales</taxon>
        <taxon>Marasmiineae</taxon>
        <taxon>Marasmiaceae</taxon>
        <taxon>Marasmius</taxon>
    </lineage>
</organism>
<evidence type="ECO:0000313" key="1">
    <source>
        <dbReference type="EMBL" id="KAL0565021.1"/>
    </source>
</evidence>
<evidence type="ECO:0008006" key="3">
    <source>
        <dbReference type="Google" id="ProtNLM"/>
    </source>
</evidence>
<dbReference type="Gene3D" id="3.40.50.1110">
    <property type="entry name" value="SGNH hydrolase"/>
    <property type="match status" value="1"/>
</dbReference>
<dbReference type="EMBL" id="JBAHYK010002461">
    <property type="protein sequence ID" value="KAL0565021.1"/>
    <property type="molecule type" value="Genomic_DNA"/>
</dbReference>
<protein>
    <recommendedName>
        <fullName evidence="3">SGNH hydrolase-type esterase domain-containing protein</fullName>
    </recommendedName>
</protein>
<name>A0ABR3EQ57_9AGAR</name>
<accession>A0ABR3EQ57</accession>
<gene>
    <name evidence="1" type="ORF">V5O48_017010</name>
</gene>
<dbReference type="InterPro" id="IPR036514">
    <property type="entry name" value="SGNH_hydro_sf"/>
</dbReference>
<reference evidence="1 2" key="1">
    <citation type="submission" date="2024-02" db="EMBL/GenBank/DDBJ databases">
        <title>A draft genome for the cacao thread blight pathogen Marasmius crinis-equi.</title>
        <authorList>
            <person name="Cohen S.P."/>
            <person name="Baruah I.K."/>
            <person name="Amoako-Attah I."/>
            <person name="Bukari Y."/>
            <person name="Meinhardt L.W."/>
            <person name="Bailey B.A."/>
        </authorList>
    </citation>
    <scope>NUCLEOTIDE SEQUENCE [LARGE SCALE GENOMIC DNA]</scope>
    <source>
        <strain evidence="1 2">GH-76</strain>
    </source>
</reference>
<dbReference type="Proteomes" id="UP001465976">
    <property type="component" value="Unassembled WGS sequence"/>
</dbReference>
<keyword evidence="2" id="KW-1185">Reference proteome</keyword>
<comment type="caution">
    <text evidence="1">The sequence shown here is derived from an EMBL/GenBank/DDBJ whole genome shotgun (WGS) entry which is preliminary data.</text>
</comment>
<sequence length="126" mass="14378">MLFGLQDDLYQTGARNFLFLNLPPFDRSPGGNYSEEVKDEILKWNTLLPTQISNFTDTYPDVTAFLFDTQALWDEFYANPEEFNITDPDTIGGGLWYDQYHPSTEIQRVIGGRVAEFLKAQPSTVA</sequence>
<proteinExistence type="predicted"/>